<feature type="repeat" description="ANK" evidence="3">
    <location>
        <begin position="99"/>
        <end position="131"/>
    </location>
</feature>
<dbReference type="PRINTS" id="PR01415">
    <property type="entry name" value="ANKYRIN"/>
</dbReference>
<feature type="transmembrane region" description="Helical" evidence="5">
    <location>
        <begin position="33"/>
        <end position="55"/>
    </location>
</feature>
<dbReference type="AlphaFoldDB" id="A0A518RCY1"/>
<dbReference type="InterPro" id="IPR036770">
    <property type="entry name" value="Ankyrin_rpt-contain_sf"/>
</dbReference>
<dbReference type="Gene3D" id="1.25.40.20">
    <property type="entry name" value="Ankyrin repeat-containing domain"/>
    <property type="match status" value="2"/>
</dbReference>
<dbReference type="GO" id="GO:0004842">
    <property type="term" value="F:ubiquitin-protein transferase activity"/>
    <property type="evidence" value="ECO:0007669"/>
    <property type="project" value="TreeGrafter"/>
</dbReference>
<feature type="repeat" description="ANK" evidence="3">
    <location>
        <begin position="235"/>
        <end position="267"/>
    </location>
</feature>
<dbReference type="PANTHER" id="PTHR24171:SF8">
    <property type="entry name" value="BRCA1-ASSOCIATED RING DOMAIN PROTEIN 1"/>
    <property type="match status" value="1"/>
</dbReference>
<dbReference type="Pfam" id="PF13857">
    <property type="entry name" value="Ank_5"/>
    <property type="match status" value="1"/>
</dbReference>
<proteinExistence type="predicted"/>
<keyword evidence="5" id="KW-1133">Transmembrane helix</keyword>
<keyword evidence="2 3" id="KW-0040">ANK repeat</keyword>
<accession>A0A518RCY1</accession>
<evidence type="ECO:0000256" key="1">
    <source>
        <dbReference type="ARBA" id="ARBA00022737"/>
    </source>
</evidence>
<sequence>MQASPERAVNSLRQVRAVPTCTRQVWQQFMRKTFTMISVATLIALGLVAGASAAWTGSIRALQVDPWDNARYLISVKSSAEALRIIDSGQFDINLENEEGYTLLHFAAEAGDLELVRAMLARGADPNARNNSVGYTPYQMAYSTSVKAELRKAMSGAQTPTREAGGAASPKGPAKGAPVKSNGMCEMARNDPASSSRSPALRPFLAAKDAVWYNKPDELTGLLEDCVRVNQQDEYGWTLLHQAAQRDRVELAKILLNKGANKALRNKDGQTPGQLATSPEMKALLGGSVATTKPATSRDTECQQKYRADVALCSDSTCRMRSMRKWQQCLKTGSYW</sequence>
<dbReference type="EMBL" id="CP042239">
    <property type="protein sequence ID" value="QDX25231.1"/>
    <property type="molecule type" value="Genomic_DNA"/>
</dbReference>
<dbReference type="KEGG" id="ssua:FPZ54_03775"/>
<name>A0A518RCY1_9SPHN</name>
<organism evidence="6 7">
    <name type="scientific">Sphingomonas suaedae</name>
    <dbReference type="NCBI Taxonomy" id="2599297"/>
    <lineage>
        <taxon>Bacteria</taxon>
        <taxon>Pseudomonadati</taxon>
        <taxon>Pseudomonadota</taxon>
        <taxon>Alphaproteobacteria</taxon>
        <taxon>Sphingomonadales</taxon>
        <taxon>Sphingomonadaceae</taxon>
        <taxon>Sphingomonas</taxon>
    </lineage>
</organism>
<evidence type="ECO:0000256" key="4">
    <source>
        <dbReference type="SAM" id="MobiDB-lite"/>
    </source>
</evidence>
<dbReference type="OrthoDB" id="7543342at2"/>
<dbReference type="Pfam" id="PF12796">
    <property type="entry name" value="Ank_2"/>
    <property type="match status" value="1"/>
</dbReference>
<dbReference type="PROSITE" id="PS50297">
    <property type="entry name" value="ANK_REP_REGION"/>
    <property type="match status" value="2"/>
</dbReference>
<evidence type="ECO:0000256" key="2">
    <source>
        <dbReference type="ARBA" id="ARBA00023043"/>
    </source>
</evidence>
<keyword evidence="5" id="KW-0472">Membrane</keyword>
<protein>
    <submittedName>
        <fullName evidence="6">Uncharacterized protein</fullName>
    </submittedName>
</protein>
<dbReference type="PROSITE" id="PS50088">
    <property type="entry name" value="ANK_REPEAT"/>
    <property type="match status" value="2"/>
</dbReference>
<evidence type="ECO:0000256" key="5">
    <source>
        <dbReference type="SAM" id="Phobius"/>
    </source>
</evidence>
<evidence type="ECO:0000313" key="7">
    <source>
        <dbReference type="Proteomes" id="UP000318055"/>
    </source>
</evidence>
<dbReference type="GO" id="GO:0085020">
    <property type="term" value="P:protein K6-linked ubiquitination"/>
    <property type="evidence" value="ECO:0007669"/>
    <property type="project" value="TreeGrafter"/>
</dbReference>
<dbReference type="SMART" id="SM00248">
    <property type="entry name" value="ANK"/>
    <property type="match status" value="2"/>
</dbReference>
<keyword evidence="1" id="KW-0677">Repeat</keyword>
<gene>
    <name evidence="6" type="ORF">FPZ54_03775</name>
</gene>
<evidence type="ECO:0000313" key="6">
    <source>
        <dbReference type="EMBL" id="QDX25231.1"/>
    </source>
</evidence>
<feature type="compositionally biased region" description="Low complexity" evidence="4">
    <location>
        <begin position="164"/>
        <end position="181"/>
    </location>
</feature>
<dbReference type="InterPro" id="IPR002110">
    <property type="entry name" value="Ankyrin_rpt"/>
</dbReference>
<dbReference type="SUPFAM" id="SSF48403">
    <property type="entry name" value="Ankyrin repeat"/>
    <property type="match status" value="2"/>
</dbReference>
<dbReference type="Proteomes" id="UP000318055">
    <property type="component" value="Chromosome"/>
</dbReference>
<keyword evidence="7" id="KW-1185">Reference proteome</keyword>
<evidence type="ECO:0000256" key="3">
    <source>
        <dbReference type="PROSITE-ProRule" id="PRU00023"/>
    </source>
</evidence>
<reference evidence="6 7" key="1">
    <citation type="submission" date="2019-07" db="EMBL/GenBank/DDBJ databases">
        <title>Sphingomonas alkalisoli sp. nov., isolated from rhizosphere soil of Suaedae salsa.</title>
        <authorList>
            <person name="Zhang H."/>
            <person name="Xu L."/>
            <person name="Zhang J.-X."/>
            <person name="Sun J.-Q."/>
        </authorList>
    </citation>
    <scope>NUCLEOTIDE SEQUENCE [LARGE SCALE GENOMIC DNA]</scope>
    <source>
        <strain evidence="6 7">XS-10</strain>
    </source>
</reference>
<dbReference type="PANTHER" id="PTHR24171">
    <property type="entry name" value="ANKYRIN REPEAT DOMAIN-CONTAINING PROTEIN 39-RELATED"/>
    <property type="match status" value="1"/>
</dbReference>
<keyword evidence="5" id="KW-0812">Transmembrane</keyword>
<feature type="region of interest" description="Disordered" evidence="4">
    <location>
        <begin position="153"/>
        <end position="199"/>
    </location>
</feature>